<feature type="transmembrane region" description="Helical" evidence="6">
    <location>
        <begin position="49"/>
        <end position="69"/>
    </location>
</feature>
<keyword evidence="4 6" id="KW-1133">Transmembrane helix</keyword>
<feature type="transmembrane region" description="Helical" evidence="6">
    <location>
        <begin position="81"/>
        <end position="100"/>
    </location>
</feature>
<feature type="transmembrane region" description="Helical" evidence="6">
    <location>
        <begin position="121"/>
        <end position="150"/>
    </location>
</feature>
<dbReference type="RefSeq" id="WP_011125762.1">
    <property type="nucleotide sequence ID" value="NC_005042.1"/>
</dbReference>
<feature type="transmembrane region" description="Helical" evidence="6">
    <location>
        <begin position="195"/>
        <end position="214"/>
    </location>
</feature>
<dbReference type="GO" id="GO:0017004">
    <property type="term" value="P:cytochrome complex assembly"/>
    <property type="evidence" value="ECO:0007669"/>
    <property type="project" value="InterPro"/>
</dbReference>
<gene>
    <name evidence="8" type="primary">ccdA</name>
    <name evidence="8" type="ordered locus">Pro_1612</name>
</gene>
<dbReference type="GO" id="GO:0016020">
    <property type="term" value="C:membrane"/>
    <property type="evidence" value="ECO:0007669"/>
    <property type="project" value="UniProtKB-SubCell"/>
</dbReference>
<dbReference type="PANTHER" id="PTHR31272">
    <property type="entry name" value="CYTOCHROME C-TYPE BIOGENESIS PROTEIN HI_1454-RELATED"/>
    <property type="match status" value="1"/>
</dbReference>
<dbReference type="InterPro" id="IPR003834">
    <property type="entry name" value="Cyt_c_assmbl_TM_dom"/>
</dbReference>
<feature type="transmembrane region" description="Helical" evidence="6">
    <location>
        <begin position="6"/>
        <end position="37"/>
    </location>
</feature>
<dbReference type="Proteomes" id="UP000001420">
    <property type="component" value="Chromosome"/>
</dbReference>
<dbReference type="PATRIC" id="fig|167539.5.peg.1704"/>
<comment type="subcellular location">
    <subcellularLocation>
        <location evidence="1">Membrane</location>
        <topology evidence="1">Multi-pass membrane protein</topology>
    </subcellularLocation>
</comment>
<dbReference type="AlphaFoldDB" id="Q7VA55"/>
<dbReference type="EnsemblBacteria" id="AAQ00656">
    <property type="protein sequence ID" value="AAQ00656"/>
    <property type="gene ID" value="Pro_1612"/>
</dbReference>
<feature type="domain" description="Cytochrome C biogenesis protein transmembrane" evidence="7">
    <location>
        <begin position="8"/>
        <end position="182"/>
    </location>
</feature>
<comment type="similarity">
    <text evidence="2">Belongs to the DsbD family.</text>
</comment>
<feature type="transmembrane region" description="Helical" evidence="6">
    <location>
        <begin position="156"/>
        <end position="183"/>
    </location>
</feature>
<evidence type="ECO:0000256" key="5">
    <source>
        <dbReference type="ARBA" id="ARBA00023136"/>
    </source>
</evidence>
<evidence type="ECO:0000256" key="6">
    <source>
        <dbReference type="SAM" id="Phobius"/>
    </source>
</evidence>
<keyword evidence="3 6" id="KW-0812">Transmembrane</keyword>
<dbReference type="HOGENOM" id="CLU_053225_0_2_3"/>
<evidence type="ECO:0000313" key="8">
    <source>
        <dbReference type="EMBL" id="AAQ00656.1"/>
    </source>
</evidence>
<evidence type="ECO:0000259" key="7">
    <source>
        <dbReference type="Pfam" id="PF02683"/>
    </source>
</evidence>
<dbReference type="STRING" id="167539.Pro_1612"/>
<dbReference type="eggNOG" id="COG0785">
    <property type="taxonomic scope" value="Bacteria"/>
</dbReference>
<proteinExistence type="inferred from homology"/>
<organism evidence="8 9">
    <name type="scientific">Prochlorococcus marinus (strain SARG / CCMP1375 / SS120)</name>
    <dbReference type="NCBI Taxonomy" id="167539"/>
    <lineage>
        <taxon>Bacteria</taxon>
        <taxon>Bacillati</taxon>
        <taxon>Cyanobacteriota</taxon>
        <taxon>Cyanophyceae</taxon>
        <taxon>Synechococcales</taxon>
        <taxon>Prochlorococcaceae</taxon>
        <taxon>Prochlorococcus</taxon>
    </lineage>
</organism>
<evidence type="ECO:0000313" key="9">
    <source>
        <dbReference type="Proteomes" id="UP000001420"/>
    </source>
</evidence>
<dbReference type="EMBL" id="AE017126">
    <property type="protein sequence ID" value="AAQ00656.1"/>
    <property type="molecule type" value="Genomic_DNA"/>
</dbReference>
<reference evidence="8 9" key="1">
    <citation type="journal article" date="2003" name="Proc. Natl. Acad. Sci. U.S.A.">
        <title>Genome sequence of the cyanobacterium Prochlorococcus marinus SS120, a nearly minimal oxyphototrophic genome.</title>
        <authorList>
            <person name="Dufresne A."/>
            <person name="Salanoubat M."/>
            <person name="Partensky F."/>
            <person name="Artiguenave F."/>
            <person name="Axmann I.M."/>
            <person name="Barbe V."/>
            <person name="Duprat S."/>
            <person name="Galperin M.Y."/>
            <person name="Koonin E.V."/>
            <person name="Le Gall F."/>
            <person name="Makarova K.S."/>
            <person name="Ostrowski M."/>
            <person name="Oztas S."/>
            <person name="Robert C."/>
            <person name="Rogozin I.B."/>
            <person name="Scanlan D.J."/>
            <person name="Tandeau de Marsac N."/>
            <person name="Weissenbach J."/>
            <person name="Wincker P."/>
            <person name="Wolf Y.I."/>
            <person name="Hess W.R."/>
        </authorList>
    </citation>
    <scope>NUCLEOTIDE SEQUENCE [LARGE SCALE GENOMIC DNA]</scope>
    <source>
        <strain evidence="9">SARG / CCMP1375 / SS120</strain>
    </source>
</reference>
<dbReference type="KEGG" id="pma:Pro_1612"/>
<dbReference type="InterPro" id="IPR051790">
    <property type="entry name" value="Cytochrome_c-biogenesis_DsbD"/>
</dbReference>
<accession>Q7VA55</accession>
<protein>
    <submittedName>
        <fullName evidence="8">Cytochrome c biogenesis protein</fullName>
    </submittedName>
</protein>
<dbReference type="Pfam" id="PF02683">
    <property type="entry name" value="DsbD_TM"/>
    <property type="match status" value="1"/>
</dbReference>
<dbReference type="OrthoDB" id="9811036at2"/>
<keyword evidence="9" id="KW-1185">Reference proteome</keyword>
<evidence type="ECO:0000256" key="1">
    <source>
        <dbReference type="ARBA" id="ARBA00004141"/>
    </source>
</evidence>
<sequence>MQSPGPLTLIIIFTGGLLTSLGPCSLSLLPVTVAYLAGFNEKQNPFIRSLIFCSGIVLSLVILGSLSGLFGKLYGQLPSEIGIIVPLITILMGLNLLGLLKLQLPNAPEFDTWLGKVPKPLAPIAAGLTFGLAASPCTTPVLAVLLTWIADKGNPATGVVLLTCFGTGQVIPLLLAGTTAAAVPKFLSIRAITRWIPSLSGVIFLTTGLLSLFARWS</sequence>
<keyword evidence="5 6" id="KW-0472">Membrane</keyword>
<evidence type="ECO:0000256" key="2">
    <source>
        <dbReference type="ARBA" id="ARBA00006143"/>
    </source>
</evidence>
<dbReference type="PANTHER" id="PTHR31272:SF6">
    <property type="entry name" value="CYTOCHROME C-TYPE BIOGENESIS CCDA-LIKE CHLOROPLASTIC PROTEIN"/>
    <property type="match status" value="1"/>
</dbReference>
<evidence type="ECO:0000256" key="3">
    <source>
        <dbReference type="ARBA" id="ARBA00022692"/>
    </source>
</evidence>
<name>Q7VA55_PROMA</name>
<evidence type="ECO:0000256" key="4">
    <source>
        <dbReference type="ARBA" id="ARBA00022989"/>
    </source>
</evidence>